<evidence type="ECO:0000313" key="2">
    <source>
        <dbReference type="EMBL" id="GES32559.1"/>
    </source>
</evidence>
<sequence length="171" mass="19150">MLPELREAGYANAARYPLSATVRALHTAGRGPQPGDGAAQSDERPLAPADRTGACAGAREAPERQGRAQRFVELRQGPGDPLLVRVALADRREHLFDGRREPRLLAFHQRRDGLPQTAKGRRQRRRRRRASLIPLADHGGHDLVGALRIRQISTCQRIRSSHLKIHFRYTP</sequence>
<keyword evidence="3" id="KW-1185">Reference proteome</keyword>
<protein>
    <submittedName>
        <fullName evidence="2">Uncharacterized protein</fullName>
    </submittedName>
</protein>
<dbReference type="Proteomes" id="UP000325598">
    <property type="component" value="Unassembled WGS sequence"/>
</dbReference>
<organism evidence="2 3">
    <name type="scientific">Streptomyces angustmyceticus</name>
    <dbReference type="NCBI Taxonomy" id="285578"/>
    <lineage>
        <taxon>Bacteria</taxon>
        <taxon>Bacillati</taxon>
        <taxon>Actinomycetota</taxon>
        <taxon>Actinomycetes</taxon>
        <taxon>Kitasatosporales</taxon>
        <taxon>Streptomycetaceae</taxon>
        <taxon>Streptomyces</taxon>
    </lineage>
</organism>
<proteinExistence type="predicted"/>
<name>A0A5J4LM33_9ACTN</name>
<dbReference type="EMBL" id="BLAG01000014">
    <property type="protein sequence ID" value="GES32559.1"/>
    <property type="molecule type" value="Genomic_DNA"/>
</dbReference>
<dbReference type="AlphaFoldDB" id="A0A5J4LM33"/>
<feature type="region of interest" description="Disordered" evidence="1">
    <location>
        <begin position="27"/>
        <end position="68"/>
    </location>
</feature>
<gene>
    <name evidence="2" type="ORF">San01_50460</name>
</gene>
<accession>A0A5J4LM33</accession>
<comment type="caution">
    <text evidence="2">The sequence shown here is derived from an EMBL/GenBank/DDBJ whole genome shotgun (WGS) entry which is preliminary data.</text>
</comment>
<reference evidence="2 3" key="1">
    <citation type="submission" date="2019-10" db="EMBL/GenBank/DDBJ databases">
        <title>Whole genome shotgun sequence of Streptomyces angustmyceticus NBRC 3934.</title>
        <authorList>
            <person name="Hosoyama A."/>
            <person name="Ichikawa N."/>
            <person name="Kimura A."/>
            <person name="Kitahashi Y."/>
            <person name="Komaki H."/>
            <person name="Uohara A."/>
        </authorList>
    </citation>
    <scope>NUCLEOTIDE SEQUENCE [LARGE SCALE GENOMIC DNA]</scope>
    <source>
        <strain evidence="2 3">NBRC 3934</strain>
    </source>
</reference>
<evidence type="ECO:0000313" key="3">
    <source>
        <dbReference type="Proteomes" id="UP000325598"/>
    </source>
</evidence>
<evidence type="ECO:0000256" key="1">
    <source>
        <dbReference type="SAM" id="MobiDB-lite"/>
    </source>
</evidence>